<dbReference type="InterPro" id="IPR045087">
    <property type="entry name" value="Cu-oxidase_fam"/>
</dbReference>
<dbReference type="Gene3D" id="2.60.40.420">
    <property type="entry name" value="Cupredoxins - blue copper proteins"/>
    <property type="match status" value="1"/>
</dbReference>
<dbReference type="PANTHER" id="PTHR11709:SF370">
    <property type="entry name" value="LACCASE-4"/>
    <property type="match status" value="1"/>
</dbReference>
<sequence length="144" mass="16147">NATLVASSFIGSLRNLNSKQHPAKVPLTVDHSLLFTIGLRVNSCSTYADGSQVTTDINNVTYAMLTMVLLQAYYFSISGVFIDDFSTNPMVAYNYFGNGPQNVRTMNGTRLYHLPYNATVQLVLQEIEMISLKNHPIHLYDFNF</sequence>
<dbReference type="EMBL" id="KV876673">
    <property type="protein sequence ID" value="RZR75282.1"/>
    <property type="molecule type" value="Genomic_DNA"/>
</dbReference>
<dbReference type="InterPro" id="IPR011706">
    <property type="entry name" value="Cu-oxidase_C"/>
</dbReference>
<feature type="non-terminal residue" evidence="3">
    <location>
        <position position="1"/>
    </location>
</feature>
<dbReference type="Pfam" id="PF07731">
    <property type="entry name" value="Cu-oxidase_2"/>
    <property type="match status" value="1"/>
</dbReference>
<dbReference type="GO" id="GO:0005507">
    <property type="term" value="F:copper ion binding"/>
    <property type="evidence" value="ECO:0007669"/>
    <property type="project" value="InterPro"/>
</dbReference>
<dbReference type="GO" id="GO:0016491">
    <property type="term" value="F:oxidoreductase activity"/>
    <property type="evidence" value="ECO:0007669"/>
    <property type="project" value="InterPro"/>
</dbReference>
<gene>
    <name evidence="3" type="ORF">BHM03_00053652</name>
</gene>
<feature type="domain" description="Plastocyanin-like" evidence="2">
    <location>
        <begin position="96"/>
        <end position="144"/>
    </location>
</feature>
<protein>
    <recommendedName>
        <fullName evidence="2">Plastocyanin-like domain-containing protein</fullName>
    </recommendedName>
</protein>
<reference evidence="3" key="1">
    <citation type="journal article" date="2018" name="Data Brief">
        <title>Genome sequence data from 17 accessions of Ensete ventricosum, a staple food crop for millions in Ethiopia.</title>
        <authorList>
            <person name="Yemataw Z."/>
            <person name="Muzemil S."/>
            <person name="Ambachew D."/>
            <person name="Tripathi L."/>
            <person name="Tesfaye K."/>
            <person name="Chala A."/>
            <person name="Farbos A."/>
            <person name="O'Neill P."/>
            <person name="Moore K."/>
            <person name="Grant M."/>
            <person name="Studholme D.J."/>
        </authorList>
    </citation>
    <scope>NUCLEOTIDE SEQUENCE [LARGE SCALE GENOMIC DNA]</scope>
    <source>
        <tissue evidence="3">Leaf</tissue>
    </source>
</reference>
<dbReference type="InterPro" id="IPR008972">
    <property type="entry name" value="Cupredoxin"/>
</dbReference>
<dbReference type="PANTHER" id="PTHR11709">
    <property type="entry name" value="MULTI-COPPER OXIDASE"/>
    <property type="match status" value="1"/>
</dbReference>
<dbReference type="AlphaFoldDB" id="A0A445MLY7"/>
<proteinExistence type="inferred from homology"/>
<evidence type="ECO:0000259" key="2">
    <source>
        <dbReference type="Pfam" id="PF07731"/>
    </source>
</evidence>
<name>A0A445MLY7_ENSVE</name>
<dbReference type="Proteomes" id="UP000290560">
    <property type="component" value="Unassembled WGS sequence"/>
</dbReference>
<organism evidence="3">
    <name type="scientific">Ensete ventricosum</name>
    <name type="common">Abyssinian banana</name>
    <name type="synonym">Musa ensete</name>
    <dbReference type="NCBI Taxonomy" id="4639"/>
    <lineage>
        <taxon>Eukaryota</taxon>
        <taxon>Viridiplantae</taxon>
        <taxon>Streptophyta</taxon>
        <taxon>Embryophyta</taxon>
        <taxon>Tracheophyta</taxon>
        <taxon>Spermatophyta</taxon>
        <taxon>Magnoliopsida</taxon>
        <taxon>Liliopsida</taxon>
        <taxon>Zingiberales</taxon>
        <taxon>Musaceae</taxon>
        <taxon>Ensete</taxon>
    </lineage>
</organism>
<evidence type="ECO:0000313" key="3">
    <source>
        <dbReference type="EMBL" id="RZR75282.1"/>
    </source>
</evidence>
<dbReference type="SUPFAM" id="SSF49503">
    <property type="entry name" value="Cupredoxins"/>
    <property type="match status" value="1"/>
</dbReference>
<comment type="similarity">
    <text evidence="1">Belongs to the multicopper oxidase family.</text>
</comment>
<accession>A0A445MLY7</accession>
<evidence type="ECO:0000256" key="1">
    <source>
        <dbReference type="ARBA" id="ARBA00010609"/>
    </source>
</evidence>